<dbReference type="GO" id="GO:0042781">
    <property type="term" value="F:3'-tRNA processing endoribonuclease activity"/>
    <property type="evidence" value="ECO:0007669"/>
    <property type="project" value="TreeGrafter"/>
</dbReference>
<dbReference type="OrthoDB" id="398329at2"/>
<dbReference type="PANTHER" id="PTHR33992">
    <property type="entry name" value="RIBONUCLEASE P PROTEIN COMPONENT"/>
    <property type="match status" value="1"/>
</dbReference>
<keyword evidence="6 7" id="KW-0694">RNA-binding</keyword>
<evidence type="ECO:0000256" key="7">
    <source>
        <dbReference type="HAMAP-Rule" id="MF_00227"/>
    </source>
</evidence>
<dbReference type="InterPro" id="IPR020568">
    <property type="entry name" value="Ribosomal_Su5_D2-typ_SF"/>
</dbReference>
<protein>
    <recommendedName>
        <fullName evidence="7">Ribonuclease P protein component</fullName>
        <shortName evidence="7">RNase P protein</shortName>
        <shortName evidence="7">RNaseP protein</shortName>
        <ecNumber evidence="7">3.1.26.5</ecNumber>
    </recommendedName>
    <alternativeName>
        <fullName evidence="7">Protein C5</fullName>
    </alternativeName>
</protein>
<keyword evidence="5 7" id="KW-0378">Hydrolase</keyword>
<accession>A0A8B6X8Y0</accession>
<evidence type="ECO:0000256" key="2">
    <source>
        <dbReference type="ARBA" id="ARBA00022694"/>
    </source>
</evidence>
<comment type="catalytic activity">
    <reaction evidence="7">
        <text>Endonucleolytic cleavage of RNA, removing 5'-extranucleotides from tRNA precursor.</text>
        <dbReference type="EC" id="3.1.26.5"/>
    </reaction>
</comment>
<dbReference type="GO" id="GO:0000049">
    <property type="term" value="F:tRNA binding"/>
    <property type="evidence" value="ECO:0007669"/>
    <property type="project" value="UniProtKB-UniRule"/>
</dbReference>
<dbReference type="PROSITE" id="PS00648">
    <property type="entry name" value="RIBONUCLEASE_P"/>
    <property type="match status" value="1"/>
</dbReference>
<organism evidence="8 9">
    <name type="scientific">Derxia gummosa DSM 723</name>
    <dbReference type="NCBI Taxonomy" id="1121388"/>
    <lineage>
        <taxon>Bacteria</taxon>
        <taxon>Pseudomonadati</taxon>
        <taxon>Pseudomonadota</taxon>
        <taxon>Betaproteobacteria</taxon>
        <taxon>Burkholderiales</taxon>
        <taxon>Alcaligenaceae</taxon>
        <taxon>Derxia</taxon>
    </lineage>
</organism>
<comment type="subunit">
    <text evidence="7">Consists of a catalytic RNA component (M1 or rnpB) and a protein subunit.</text>
</comment>
<dbReference type="InterPro" id="IPR020539">
    <property type="entry name" value="RNase_P_CS"/>
</dbReference>
<dbReference type="RefSeq" id="WP_051378814.1">
    <property type="nucleotide sequence ID" value="NZ_AXWS01000014.1"/>
</dbReference>
<dbReference type="Proteomes" id="UP000675920">
    <property type="component" value="Unplaced"/>
</dbReference>
<evidence type="ECO:0000256" key="3">
    <source>
        <dbReference type="ARBA" id="ARBA00022722"/>
    </source>
</evidence>
<comment type="similarity">
    <text evidence="7">Belongs to the RnpA family.</text>
</comment>
<dbReference type="SUPFAM" id="SSF54211">
    <property type="entry name" value="Ribosomal protein S5 domain 2-like"/>
    <property type="match status" value="1"/>
</dbReference>
<keyword evidence="8" id="KW-1185">Reference proteome</keyword>
<evidence type="ECO:0000256" key="1">
    <source>
        <dbReference type="ARBA" id="ARBA00002663"/>
    </source>
</evidence>
<dbReference type="PANTHER" id="PTHR33992:SF1">
    <property type="entry name" value="RIBONUCLEASE P PROTEIN COMPONENT"/>
    <property type="match status" value="1"/>
</dbReference>
<evidence type="ECO:0000256" key="6">
    <source>
        <dbReference type="ARBA" id="ARBA00022884"/>
    </source>
</evidence>
<proteinExistence type="inferred from homology"/>
<evidence type="ECO:0000256" key="5">
    <source>
        <dbReference type="ARBA" id="ARBA00022801"/>
    </source>
</evidence>
<comment type="function">
    <text evidence="1 7">RNaseP catalyzes the removal of the 5'-leader sequence from pre-tRNA to produce the mature 5'-terminus. It can also cleave other RNA substrates such as 4.5S RNA. The protein component plays an auxiliary but essential role in vivo by binding to the 5'-leader sequence and broadening the substrate specificity of the ribozyme.</text>
</comment>
<dbReference type="GO" id="GO:0030677">
    <property type="term" value="C:ribonuclease P complex"/>
    <property type="evidence" value="ECO:0007669"/>
    <property type="project" value="TreeGrafter"/>
</dbReference>
<keyword evidence="2 7" id="KW-0819">tRNA processing</keyword>
<dbReference type="GO" id="GO:0004526">
    <property type="term" value="F:ribonuclease P activity"/>
    <property type="evidence" value="ECO:0007669"/>
    <property type="project" value="UniProtKB-UniRule"/>
</dbReference>
<dbReference type="HAMAP" id="MF_00227">
    <property type="entry name" value="RNase_P"/>
    <property type="match status" value="1"/>
</dbReference>
<name>A0A8B6X8Y0_9BURK</name>
<gene>
    <name evidence="7" type="primary">rnpA</name>
</gene>
<evidence type="ECO:0000313" key="8">
    <source>
        <dbReference type="Proteomes" id="UP000675920"/>
    </source>
</evidence>
<keyword evidence="4 7" id="KW-0255">Endonuclease</keyword>
<dbReference type="Gene3D" id="3.30.230.10">
    <property type="match status" value="1"/>
</dbReference>
<evidence type="ECO:0000256" key="4">
    <source>
        <dbReference type="ARBA" id="ARBA00022759"/>
    </source>
</evidence>
<dbReference type="GO" id="GO:0001682">
    <property type="term" value="P:tRNA 5'-leader removal"/>
    <property type="evidence" value="ECO:0007669"/>
    <property type="project" value="UniProtKB-UniRule"/>
</dbReference>
<reference evidence="9" key="1">
    <citation type="journal article" date="1990" name="J. Biol. Chem.">
        <title>Ribonuclease P: function and variation.</title>
        <authorList>
            <person name="Pace N.R."/>
            <person name="Smith D."/>
        </authorList>
    </citation>
    <scope>NUCLEOTIDE SEQUENCE</scope>
</reference>
<reference evidence="9" key="2">
    <citation type="journal article" date="2003" name="Curr. Opin. Struct. Biol.">
        <title>Recent insights into the structure and function of the ribonucleoprotein enzyme ribonuclease P.</title>
        <authorList>
            <person name="Harris M.E."/>
            <person name="Christian E.L."/>
        </authorList>
    </citation>
    <scope>NUCLEOTIDE SEQUENCE</scope>
</reference>
<keyword evidence="3 7" id="KW-0540">Nuclease</keyword>
<dbReference type="InterPro" id="IPR014721">
    <property type="entry name" value="Ribsml_uS5_D2-typ_fold_subgr"/>
</dbReference>
<dbReference type="AlphaFoldDB" id="A0A8B6X8Y0"/>
<reference evidence="9" key="3">
    <citation type="journal article" date="2010" name="Nature">
        <title>Structure of a bacterial ribonuclease P holoenzyme in complex with tRNA.</title>
        <authorList>
            <person name="Reiter N.J."/>
            <person name="Osterman A."/>
            <person name="Torres-Larios A."/>
            <person name="Swinger K.K."/>
            <person name="Pan T."/>
            <person name="Mondragon A."/>
        </authorList>
    </citation>
    <scope>NUCLEOTIDE SEQUENCE</scope>
</reference>
<reference evidence="9" key="4">
    <citation type="submission" date="2025-08" db="UniProtKB">
        <authorList>
            <consortium name="RefSeq"/>
        </authorList>
    </citation>
    <scope>IDENTIFICATION</scope>
</reference>
<evidence type="ECO:0000313" key="9">
    <source>
        <dbReference type="RefSeq" id="WP_051378814.1"/>
    </source>
</evidence>
<dbReference type="InterPro" id="IPR000100">
    <property type="entry name" value="RNase_P"/>
</dbReference>
<sequence length="142" mass="15718">MKRVCALVGPTAFSAVMKRRRAGGSSHFDLFVLAASDRLVIESDTAVPPDWRLGCVIGRKAVRRAVDRNLARRIVREALRAAIDRGLKPGDYVFRARRELGPDSVKARKGPDRASFRRAMREEVDQLLVRHCRVSAPAAVAG</sequence>
<dbReference type="Pfam" id="PF00825">
    <property type="entry name" value="Ribonuclease_P"/>
    <property type="match status" value="1"/>
</dbReference>
<dbReference type="EC" id="3.1.26.5" evidence="7"/>